<protein>
    <recommendedName>
        <fullName evidence="4">DUF1269 domain-containing protein</fullName>
    </recommendedName>
</protein>
<keyword evidence="1" id="KW-0472">Membrane</keyword>
<evidence type="ECO:0000256" key="1">
    <source>
        <dbReference type="SAM" id="Phobius"/>
    </source>
</evidence>
<dbReference type="Proteomes" id="UP001300012">
    <property type="component" value="Unassembled WGS sequence"/>
</dbReference>
<keyword evidence="1" id="KW-0812">Transmembrane</keyword>
<keyword evidence="3" id="KW-1185">Reference proteome</keyword>
<organism evidence="2 3">
    <name type="scientific">Paenibacillus radicis</name>
    <name type="common">ex Xue et al. 2023</name>
    <dbReference type="NCBI Taxonomy" id="2972489"/>
    <lineage>
        <taxon>Bacteria</taxon>
        <taxon>Bacillati</taxon>
        <taxon>Bacillota</taxon>
        <taxon>Bacilli</taxon>
        <taxon>Bacillales</taxon>
        <taxon>Paenibacillaceae</taxon>
        <taxon>Paenibacillus</taxon>
    </lineage>
</organism>
<feature type="transmembrane region" description="Helical" evidence="1">
    <location>
        <begin position="83"/>
        <end position="105"/>
    </location>
</feature>
<dbReference type="RefSeq" id="WP_258215320.1">
    <property type="nucleotide sequence ID" value="NZ_JANQBD010000016.1"/>
</dbReference>
<name>A0ABT1YN83_9BACL</name>
<evidence type="ECO:0000313" key="3">
    <source>
        <dbReference type="Proteomes" id="UP001300012"/>
    </source>
</evidence>
<evidence type="ECO:0008006" key="4">
    <source>
        <dbReference type="Google" id="ProtNLM"/>
    </source>
</evidence>
<gene>
    <name evidence="2" type="ORF">NV381_21415</name>
</gene>
<feature type="transmembrane region" description="Helical" evidence="1">
    <location>
        <begin position="56"/>
        <end position="77"/>
    </location>
</feature>
<proteinExistence type="predicted"/>
<keyword evidence="1" id="KW-1133">Transmembrane helix</keyword>
<reference evidence="2 3" key="1">
    <citation type="submission" date="2022-08" db="EMBL/GenBank/DDBJ databases">
        <title>Paenibacillus endoradicis sp. nov., Paenibacillus radicibacter sp. nov and Paenibacillus pararadicis sp. nov., three cold-adapted plant growth-promoting bacteria isolated from root of Larix gmelinii in Great Khingan.</title>
        <authorList>
            <person name="Xue H."/>
        </authorList>
    </citation>
    <scope>NUCLEOTIDE SEQUENCE [LARGE SCALE GENOMIC DNA]</scope>
    <source>
        <strain evidence="2 3">N5-1-1-5</strain>
    </source>
</reference>
<comment type="caution">
    <text evidence="2">The sequence shown here is derived from an EMBL/GenBank/DDBJ whole genome shotgun (WGS) entry which is preliminary data.</text>
</comment>
<dbReference type="EMBL" id="JANQBD010000016">
    <property type="protein sequence ID" value="MCR8633748.1"/>
    <property type="molecule type" value="Genomic_DNA"/>
</dbReference>
<sequence>MLIVSTFEHSVELEQALAVLEKNGIDSSHILAVPMDAFPNKSFAFASEASEQAHKAFEVGMACATACGVLGSTYGFILEWGPLIWGLMAAVGGFGAGFGIYRLYIVPRSQAKRLKASKLPEVTVIIRCTTAKHLEVCKVLWQYKALTVGSIADQSAQPEPIQ</sequence>
<accession>A0ABT1YN83</accession>
<evidence type="ECO:0000313" key="2">
    <source>
        <dbReference type="EMBL" id="MCR8633748.1"/>
    </source>
</evidence>